<dbReference type="AlphaFoldDB" id="A0A4P6EAZ7"/>
<dbReference type="Pfam" id="PF09084">
    <property type="entry name" value="NMT1"/>
    <property type="match status" value="1"/>
</dbReference>
<accession>A0A4P6EAZ7</accession>
<evidence type="ECO:0000256" key="4">
    <source>
        <dbReference type="SAM" id="SignalP"/>
    </source>
</evidence>
<dbReference type="Gene3D" id="3.40.190.10">
    <property type="entry name" value="Periplasmic binding protein-like II"/>
    <property type="match status" value="2"/>
</dbReference>
<dbReference type="PROSITE" id="PS51257">
    <property type="entry name" value="PROKAR_LIPOPROTEIN"/>
    <property type="match status" value="1"/>
</dbReference>
<dbReference type="KEGG" id="mprt:ET475_03585"/>
<feature type="signal peptide" evidence="4">
    <location>
        <begin position="1"/>
        <end position="26"/>
    </location>
</feature>
<sequence>MVNLRLTVGVAAAAAVALLLSGCAGSPGETAAGGDAGSDGSTVAVTVGAPSVGPAAALQFGKGEGWFAENGLDPDITLGVAGAALLPAVSTGETTFGVGNPLSVLAAASKGVQVRILSGYSFSKATGDDINAVVAKAGTGINEWKDLDGKRVAVNAVNTQGDLTINASVDGAGGDSSTIKYTEIAFPDALAQLDAGNVDAVWIPEPFLSQALAQPDKYVVVGYPNQTALPGLPTMVTFASSKVIEDQPELVEKWRASLKTTLGQATDDREAYAKVVADVLGTPIETTLKQNPESLDYTLDPQIIQDLADLALKYGFITSEPDLDKVIVP</sequence>
<evidence type="ECO:0000313" key="6">
    <source>
        <dbReference type="EMBL" id="QAY59164.1"/>
    </source>
</evidence>
<feature type="chain" id="PRO_5039713910" evidence="4">
    <location>
        <begin position="27"/>
        <end position="329"/>
    </location>
</feature>
<proteinExistence type="inferred from homology"/>
<keyword evidence="7" id="KW-1185">Reference proteome</keyword>
<evidence type="ECO:0000256" key="3">
    <source>
        <dbReference type="ARBA" id="ARBA00022729"/>
    </source>
</evidence>
<dbReference type="InterPro" id="IPR015168">
    <property type="entry name" value="SsuA/THI5"/>
</dbReference>
<dbReference type="GO" id="GO:0042597">
    <property type="term" value="C:periplasmic space"/>
    <property type="evidence" value="ECO:0007669"/>
    <property type="project" value="UniProtKB-SubCell"/>
</dbReference>
<dbReference type="Proteomes" id="UP000293995">
    <property type="component" value="Chromosome"/>
</dbReference>
<evidence type="ECO:0000256" key="2">
    <source>
        <dbReference type="ARBA" id="ARBA00010742"/>
    </source>
</evidence>
<dbReference type="SUPFAM" id="SSF53850">
    <property type="entry name" value="Periplasmic binding protein-like II"/>
    <property type="match status" value="1"/>
</dbReference>
<keyword evidence="3 4" id="KW-0732">Signal</keyword>
<comment type="subcellular location">
    <subcellularLocation>
        <location evidence="1">Periplasm</location>
    </subcellularLocation>
</comment>
<feature type="domain" description="SsuA/THI5-like" evidence="5">
    <location>
        <begin position="61"/>
        <end position="262"/>
    </location>
</feature>
<organism evidence="6 7">
    <name type="scientific">Microbacterium protaetiae</name>
    <dbReference type="NCBI Taxonomy" id="2509458"/>
    <lineage>
        <taxon>Bacteria</taxon>
        <taxon>Bacillati</taxon>
        <taxon>Actinomycetota</taxon>
        <taxon>Actinomycetes</taxon>
        <taxon>Micrococcales</taxon>
        <taxon>Microbacteriaceae</taxon>
        <taxon>Microbacterium</taxon>
    </lineage>
</organism>
<reference evidence="6 7" key="1">
    <citation type="submission" date="2019-01" db="EMBL/GenBank/DDBJ databases">
        <title>Genome sequencing of strain DFW100M-13.</title>
        <authorList>
            <person name="Heo J."/>
            <person name="Kim S.-J."/>
            <person name="Kim J.-S."/>
            <person name="Hong S.-B."/>
            <person name="Kwon S.-W."/>
        </authorList>
    </citation>
    <scope>NUCLEOTIDE SEQUENCE [LARGE SCALE GENOMIC DNA]</scope>
    <source>
        <strain evidence="6 7">DFW100M-13</strain>
    </source>
</reference>
<evidence type="ECO:0000256" key="1">
    <source>
        <dbReference type="ARBA" id="ARBA00004418"/>
    </source>
</evidence>
<name>A0A4P6EAZ7_9MICO</name>
<comment type="similarity">
    <text evidence="2">Belongs to the bacterial solute-binding protein SsuA/TauA family.</text>
</comment>
<protein>
    <submittedName>
        <fullName evidence="6">Transporter substrate-binding domain-containing protein</fullName>
    </submittedName>
</protein>
<evidence type="ECO:0000313" key="7">
    <source>
        <dbReference type="Proteomes" id="UP000293995"/>
    </source>
</evidence>
<dbReference type="OrthoDB" id="7808807at2"/>
<dbReference type="EMBL" id="CP035494">
    <property type="protein sequence ID" value="QAY59164.1"/>
    <property type="molecule type" value="Genomic_DNA"/>
</dbReference>
<dbReference type="RefSeq" id="WP_129386097.1">
    <property type="nucleotide sequence ID" value="NZ_CP035494.1"/>
</dbReference>
<dbReference type="PANTHER" id="PTHR30024:SF47">
    <property type="entry name" value="TAURINE-BINDING PERIPLASMIC PROTEIN"/>
    <property type="match status" value="1"/>
</dbReference>
<dbReference type="PANTHER" id="PTHR30024">
    <property type="entry name" value="ALIPHATIC SULFONATES-BINDING PROTEIN-RELATED"/>
    <property type="match status" value="1"/>
</dbReference>
<gene>
    <name evidence="6" type="ORF">ET475_03585</name>
</gene>
<evidence type="ECO:0000259" key="5">
    <source>
        <dbReference type="Pfam" id="PF09084"/>
    </source>
</evidence>